<feature type="region of interest" description="Disordered" evidence="8">
    <location>
        <begin position="354"/>
        <end position="488"/>
    </location>
</feature>
<dbReference type="GeneTree" id="ENSGT01100000263478"/>
<feature type="transmembrane region" description="Helical" evidence="9">
    <location>
        <begin position="316"/>
        <end position="336"/>
    </location>
</feature>
<evidence type="ECO:0000256" key="4">
    <source>
        <dbReference type="ARBA" id="ARBA00023130"/>
    </source>
</evidence>
<dbReference type="Proteomes" id="UP000002277">
    <property type="component" value="Unplaced"/>
</dbReference>
<dbReference type="Gene3D" id="2.60.40.10">
    <property type="entry name" value="Immunoglobulins"/>
    <property type="match status" value="2"/>
</dbReference>
<dbReference type="InterPro" id="IPR007110">
    <property type="entry name" value="Ig-like_dom"/>
</dbReference>
<evidence type="ECO:0000256" key="7">
    <source>
        <dbReference type="ARBA" id="ARBA00056567"/>
    </source>
</evidence>
<feature type="compositionally biased region" description="Basic and acidic residues" evidence="8">
    <location>
        <begin position="424"/>
        <end position="437"/>
    </location>
</feature>
<feature type="domain" description="Ig-like" evidence="10">
    <location>
        <begin position="84"/>
        <end position="175"/>
    </location>
</feature>
<organism evidence="11 12">
    <name type="scientific">Pan troglodytes</name>
    <name type="common">Chimpanzee</name>
    <dbReference type="NCBI Taxonomy" id="9598"/>
    <lineage>
        <taxon>Eukaryota</taxon>
        <taxon>Metazoa</taxon>
        <taxon>Chordata</taxon>
        <taxon>Craniata</taxon>
        <taxon>Vertebrata</taxon>
        <taxon>Euteleostomi</taxon>
        <taxon>Mammalia</taxon>
        <taxon>Eutheria</taxon>
        <taxon>Euarchontoglires</taxon>
        <taxon>Primates</taxon>
        <taxon>Haplorrhini</taxon>
        <taxon>Catarrhini</taxon>
        <taxon>Hominidae</taxon>
        <taxon>Pan</taxon>
    </lineage>
</organism>
<evidence type="ECO:0000256" key="6">
    <source>
        <dbReference type="ARBA" id="ARBA00023319"/>
    </source>
</evidence>
<dbReference type="GO" id="GO:0032396">
    <property type="term" value="F:inhibitory MHC class I receptor activity"/>
    <property type="evidence" value="ECO:0000318"/>
    <property type="project" value="GO_Central"/>
</dbReference>
<evidence type="ECO:0000313" key="12">
    <source>
        <dbReference type="Proteomes" id="UP000002277"/>
    </source>
</evidence>
<keyword evidence="9" id="KW-0812">Transmembrane</keyword>
<feature type="compositionally biased region" description="Basic and acidic residues" evidence="8">
    <location>
        <begin position="402"/>
        <end position="412"/>
    </location>
</feature>
<keyword evidence="3" id="KW-0391">Immunity</keyword>
<dbReference type="InParanoid" id="A0A2I3RUD6"/>
<keyword evidence="9" id="KW-1133">Transmembrane helix</keyword>
<dbReference type="PANTHER" id="PTHR11738">
    <property type="entry name" value="MHC CLASS I NK CELL RECEPTOR"/>
    <property type="match status" value="1"/>
</dbReference>
<evidence type="ECO:0000256" key="8">
    <source>
        <dbReference type="SAM" id="MobiDB-lite"/>
    </source>
</evidence>
<dbReference type="GO" id="GO:0002250">
    <property type="term" value="P:adaptive immune response"/>
    <property type="evidence" value="ECO:0007669"/>
    <property type="project" value="UniProtKB-KW"/>
</dbReference>
<feature type="compositionally biased region" description="Basic and acidic residues" evidence="8">
    <location>
        <begin position="377"/>
        <end position="394"/>
    </location>
</feature>
<dbReference type="SUPFAM" id="SSF48726">
    <property type="entry name" value="Immunoglobulin"/>
    <property type="match status" value="2"/>
</dbReference>
<dbReference type="Pfam" id="PF00047">
    <property type="entry name" value="ig"/>
    <property type="match status" value="1"/>
</dbReference>
<evidence type="ECO:0000259" key="10">
    <source>
        <dbReference type="PROSITE" id="PS50835"/>
    </source>
</evidence>
<reference evidence="11" key="1">
    <citation type="submission" date="2025-08" db="UniProtKB">
        <authorList>
            <consortium name="Ensembl"/>
        </authorList>
    </citation>
    <scope>IDENTIFICATION</scope>
</reference>
<dbReference type="GO" id="GO:0019221">
    <property type="term" value="P:cytokine-mediated signaling pathway"/>
    <property type="evidence" value="ECO:0000318"/>
    <property type="project" value="GO_Central"/>
</dbReference>
<keyword evidence="1" id="KW-0732">Signal</keyword>
<evidence type="ECO:0000256" key="3">
    <source>
        <dbReference type="ARBA" id="ARBA00022859"/>
    </source>
</evidence>
<sequence length="488" mass="53521">MVESSVPAGQRDTQGVAAWRLGPSRHGVVPSAAHRKGNCPHLNPSLAFISPGLGLGQAPGSLQTFQTEMGSWDPASDFLPGPLPKPTLWAEPGSVISWGNSVTIWCQGTLEAQEYRLDKEESPAPWDRQNPLEPKNKARFSIPSMTEDYAGRYRCYYRSPEGWSQPSNPLELVMTGAYSKPTLSALPSPLVTSGKSVTLLCQSRSPMDTFLLIKERAAHPLLHLRSEHGAQQHQGEFPMSPVTSVHGGTYRCFSSHGFSHYLLSHPSDPLELIVSGEAPDPPQPSHPCSNPAGPEDQPLMPTWSGPHSGLRRHWEVLIGVLVVSILLLSLLLFLLLQHWRQGKHRTLAQRQADFQRPPGAAEPEPKDGADAAVKNTQPEDRVEMDTWQSPHDEDPQAVTYAEVKHSRPRREMAFPPSPLSGEFLDTKDTQAEEDRQMDTQAAASEAPQDVTYAQLHSLTLRQKATEPPPSQEGASPAEPSVYATVAIH</sequence>
<dbReference type="InterPro" id="IPR013151">
    <property type="entry name" value="Immunoglobulin_dom"/>
</dbReference>
<keyword evidence="6" id="KW-0393">Immunoglobulin domain</keyword>
<proteinExistence type="predicted"/>
<evidence type="ECO:0000256" key="2">
    <source>
        <dbReference type="ARBA" id="ARBA00022737"/>
    </source>
</evidence>
<keyword evidence="2" id="KW-0677">Repeat</keyword>
<dbReference type="Bgee" id="ENSPTRG00000046222">
    <property type="expression patterns" value="Expressed in liver and 2 other cell types or tissues"/>
</dbReference>
<keyword evidence="5" id="KW-1015">Disulfide bond</keyword>
<dbReference type="Pfam" id="PF13895">
    <property type="entry name" value="Ig_2"/>
    <property type="match status" value="1"/>
</dbReference>
<accession>A0A2I3RUD6</accession>
<dbReference type="FunFam" id="2.60.40.10:FF:000049">
    <property type="entry name" value="Leukocyte immunoglobulin-like receptor subfamily B member 1"/>
    <property type="match status" value="2"/>
</dbReference>
<evidence type="ECO:0000256" key="5">
    <source>
        <dbReference type="ARBA" id="ARBA00023157"/>
    </source>
</evidence>
<dbReference type="InterPro" id="IPR036179">
    <property type="entry name" value="Ig-like_dom_sf"/>
</dbReference>
<dbReference type="AlphaFoldDB" id="A0A2I3RUD6"/>
<keyword evidence="12" id="KW-1185">Reference proteome</keyword>
<dbReference type="InterPro" id="IPR013783">
    <property type="entry name" value="Ig-like_fold"/>
</dbReference>
<feature type="region of interest" description="Disordered" evidence="8">
    <location>
        <begin position="272"/>
        <end position="304"/>
    </location>
</feature>
<dbReference type="PROSITE" id="PS50835">
    <property type="entry name" value="IG_LIKE"/>
    <property type="match status" value="2"/>
</dbReference>
<dbReference type="GO" id="GO:0002764">
    <property type="term" value="P:immune response-regulating signaling pathway"/>
    <property type="evidence" value="ECO:0000318"/>
    <property type="project" value="GO_Central"/>
</dbReference>
<name>A0A2I3RUD6_PANTR</name>
<dbReference type="CDD" id="cd05751">
    <property type="entry name" value="IgC2_D1_LILR_KIR_like"/>
    <property type="match status" value="1"/>
</dbReference>
<dbReference type="PANTHER" id="PTHR11738:SF178">
    <property type="entry name" value="LEUKOCYTE IMMUNOGLOBULIN-LIKE RECEPTOR SUBFAMILY B MEMBER 4"/>
    <property type="match status" value="1"/>
</dbReference>
<reference evidence="11" key="2">
    <citation type="submission" date="2025-09" db="UniProtKB">
        <authorList>
            <consortium name="Ensembl"/>
        </authorList>
    </citation>
    <scope>IDENTIFICATION</scope>
</reference>
<keyword evidence="4" id="KW-1064">Adaptive immunity</keyword>
<evidence type="ECO:0000256" key="9">
    <source>
        <dbReference type="SAM" id="Phobius"/>
    </source>
</evidence>
<feature type="domain" description="Ig-like" evidence="10">
    <location>
        <begin position="181"/>
        <end position="275"/>
    </location>
</feature>
<comment type="function">
    <text evidence="7">May act as receptor for class I MHC antigens.</text>
</comment>
<keyword evidence="9" id="KW-0472">Membrane</keyword>
<evidence type="ECO:0000256" key="1">
    <source>
        <dbReference type="ARBA" id="ARBA00022729"/>
    </source>
</evidence>
<dbReference type="GO" id="GO:0005886">
    <property type="term" value="C:plasma membrane"/>
    <property type="evidence" value="ECO:0000318"/>
    <property type="project" value="GO_Central"/>
</dbReference>
<dbReference type="Ensembl" id="ENSPTRT00000110395.1">
    <property type="protein sequence ID" value="ENSPTRP00000068326.1"/>
    <property type="gene ID" value="ENSPTRG00000046222.1"/>
</dbReference>
<evidence type="ECO:0000313" key="11">
    <source>
        <dbReference type="Ensembl" id="ENSPTRP00000068326.1"/>
    </source>
</evidence>
<dbReference type="InterPro" id="IPR050412">
    <property type="entry name" value="Ig-like_Receptors_ImmuneReg"/>
</dbReference>
<protein>
    <recommendedName>
        <fullName evidence="10">Ig-like domain-containing protein</fullName>
    </recommendedName>
</protein>